<dbReference type="NCBIfam" id="TIGR00172">
    <property type="entry name" value="maf"/>
    <property type="match status" value="1"/>
</dbReference>
<dbReference type="Pfam" id="PF02545">
    <property type="entry name" value="Maf"/>
    <property type="match status" value="1"/>
</dbReference>
<comment type="caution">
    <text evidence="5">Lacks conserved residue(s) required for the propagation of feature annotation.</text>
</comment>
<keyword evidence="4 5" id="KW-0546">Nucleotide metabolism</keyword>
<feature type="site" description="Important for substrate specificity" evidence="5">
    <location>
        <position position="154"/>
    </location>
</feature>
<evidence type="ECO:0000313" key="7">
    <source>
        <dbReference type="Proteomes" id="UP001256588"/>
    </source>
</evidence>
<gene>
    <name evidence="6" type="ORF">J2W68_001464</name>
</gene>
<feature type="site" description="Important for substrate specificity" evidence="5">
    <location>
        <position position="13"/>
    </location>
</feature>
<keyword evidence="2 5" id="KW-0963">Cytoplasm</keyword>
<evidence type="ECO:0000256" key="3">
    <source>
        <dbReference type="ARBA" id="ARBA00022801"/>
    </source>
</evidence>
<evidence type="ECO:0000256" key="1">
    <source>
        <dbReference type="ARBA" id="ARBA00004496"/>
    </source>
</evidence>
<dbReference type="PIRSF" id="PIRSF006305">
    <property type="entry name" value="Maf"/>
    <property type="match status" value="1"/>
</dbReference>
<comment type="caution">
    <text evidence="6">The sequence shown here is derived from an EMBL/GenBank/DDBJ whole genome shotgun (WGS) entry which is preliminary data.</text>
</comment>
<name>A0ABU1XVW0_9GAMM</name>
<sequence length="192" mass="20419">MNPSLVLGSTSPYRRALLDRLRLPFTCERPEVDETPRDGEAPDALASRLAQAKADQVAARMAGAWVIGSDQIAALEGRPLGKPGGRDAAIAQLTAMSGRSVVFHTALALARAGAVTLQAQDRTEVVFRALKTDEITRYVDAEQPFDCAGSFKCEGQGIALFDAIRSEDPTALVGLPLIATARLLRAAGYVMP</sequence>
<keyword evidence="3 5" id="KW-0378">Hydrolase</keyword>
<dbReference type="CDD" id="cd00555">
    <property type="entry name" value="Maf"/>
    <property type="match status" value="1"/>
</dbReference>
<evidence type="ECO:0000256" key="2">
    <source>
        <dbReference type="ARBA" id="ARBA00022490"/>
    </source>
</evidence>
<dbReference type="Proteomes" id="UP001256588">
    <property type="component" value="Unassembled WGS sequence"/>
</dbReference>
<dbReference type="EC" id="3.6.1.-" evidence="5"/>
<organism evidence="6 7">
    <name type="scientific">Luteimonas terrae</name>
    <dbReference type="NCBI Taxonomy" id="1530191"/>
    <lineage>
        <taxon>Bacteria</taxon>
        <taxon>Pseudomonadati</taxon>
        <taxon>Pseudomonadota</taxon>
        <taxon>Gammaproteobacteria</taxon>
        <taxon>Lysobacterales</taxon>
        <taxon>Lysobacteraceae</taxon>
        <taxon>Luteimonas</taxon>
    </lineage>
</organism>
<evidence type="ECO:0000256" key="4">
    <source>
        <dbReference type="ARBA" id="ARBA00023080"/>
    </source>
</evidence>
<dbReference type="PANTHER" id="PTHR43213:SF10">
    <property type="entry name" value="7-METHYL-GTP PYROPHOSPHATASE"/>
    <property type="match status" value="1"/>
</dbReference>
<dbReference type="InterPro" id="IPR029001">
    <property type="entry name" value="ITPase-like_fam"/>
</dbReference>
<evidence type="ECO:0000313" key="6">
    <source>
        <dbReference type="EMBL" id="MDR7192748.1"/>
    </source>
</evidence>
<comment type="function">
    <text evidence="5">Nucleoside triphosphate pyrophosphatase that hydrolyzes 7-methyl-GTP (m(7)GTP). May have a dual role in cell division arrest and in preventing the incorporation of modified nucleotides into cellular nucleic acids.</text>
</comment>
<dbReference type="RefSeq" id="WP_310234077.1">
    <property type="nucleotide sequence ID" value="NZ_JAVDWO010000005.1"/>
</dbReference>
<dbReference type="SUPFAM" id="SSF52972">
    <property type="entry name" value="ITPase-like"/>
    <property type="match status" value="1"/>
</dbReference>
<reference evidence="6 7" key="1">
    <citation type="submission" date="2023-07" db="EMBL/GenBank/DDBJ databases">
        <title>Sorghum-associated microbial communities from plants grown in Nebraska, USA.</title>
        <authorList>
            <person name="Schachtman D."/>
        </authorList>
    </citation>
    <scope>NUCLEOTIDE SEQUENCE [LARGE SCALE GENOMIC DNA]</scope>
    <source>
        <strain evidence="6 7">4099</strain>
    </source>
</reference>
<comment type="catalytic activity">
    <reaction evidence="5">
        <text>N(7)-methyl-GTP + H2O = N(7)-methyl-GMP + diphosphate + H(+)</text>
        <dbReference type="Rhea" id="RHEA:58744"/>
        <dbReference type="ChEBI" id="CHEBI:15377"/>
        <dbReference type="ChEBI" id="CHEBI:15378"/>
        <dbReference type="ChEBI" id="CHEBI:33019"/>
        <dbReference type="ChEBI" id="CHEBI:58285"/>
        <dbReference type="ChEBI" id="CHEBI:87133"/>
    </reaction>
</comment>
<dbReference type="InterPro" id="IPR003697">
    <property type="entry name" value="Maf-like"/>
</dbReference>
<feature type="active site" description="Proton acceptor" evidence="5">
    <location>
        <position position="70"/>
    </location>
</feature>
<dbReference type="Gene3D" id="3.90.950.10">
    <property type="match status" value="1"/>
</dbReference>
<comment type="cofactor">
    <cofactor evidence="5">
        <name>a divalent metal cation</name>
        <dbReference type="ChEBI" id="CHEBI:60240"/>
    </cofactor>
</comment>
<dbReference type="PANTHER" id="PTHR43213">
    <property type="entry name" value="BIFUNCTIONAL DTTP/UTP PYROPHOSPHATASE/METHYLTRANSFERASE PROTEIN-RELATED"/>
    <property type="match status" value="1"/>
</dbReference>
<accession>A0ABU1XVW0</accession>
<keyword evidence="7" id="KW-1185">Reference proteome</keyword>
<proteinExistence type="inferred from homology"/>
<evidence type="ECO:0000256" key="5">
    <source>
        <dbReference type="HAMAP-Rule" id="MF_00528"/>
    </source>
</evidence>
<dbReference type="EMBL" id="JAVDWO010000005">
    <property type="protein sequence ID" value="MDR7192748.1"/>
    <property type="molecule type" value="Genomic_DNA"/>
</dbReference>
<comment type="subcellular location">
    <subcellularLocation>
        <location evidence="1 5">Cytoplasm</location>
    </subcellularLocation>
</comment>
<comment type="similarity">
    <text evidence="5">Belongs to the Maf family. YceF subfamily.</text>
</comment>
<feature type="site" description="Important for substrate specificity" evidence="5">
    <location>
        <position position="71"/>
    </location>
</feature>
<dbReference type="HAMAP" id="MF_00528">
    <property type="entry name" value="Maf"/>
    <property type="match status" value="1"/>
</dbReference>
<protein>
    <recommendedName>
        <fullName evidence="5">7-methyl-GTP pyrophosphatase</fullName>
        <shortName evidence="5">m(7)GTP pyrophosphatase</shortName>
        <ecNumber evidence="5">3.6.1.-</ecNumber>
    </recommendedName>
</protein>